<evidence type="ECO:0000313" key="3">
    <source>
        <dbReference type="Proteomes" id="UP000030693"/>
    </source>
</evidence>
<evidence type="ECO:0000313" key="2">
    <source>
        <dbReference type="EMBL" id="KCV70313.1"/>
    </source>
</evidence>
<feature type="region of interest" description="Disordered" evidence="1">
    <location>
        <begin position="1"/>
        <end position="155"/>
    </location>
</feature>
<organism evidence="2">
    <name type="scientific">Fonticula alba</name>
    <name type="common">Slime mold</name>
    <dbReference type="NCBI Taxonomy" id="691883"/>
    <lineage>
        <taxon>Eukaryota</taxon>
        <taxon>Rotosphaerida</taxon>
        <taxon>Fonticulaceae</taxon>
        <taxon>Fonticula</taxon>
    </lineage>
</organism>
<feature type="compositionally biased region" description="Low complexity" evidence="1">
    <location>
        <begin position="145"/>
        <end position="155"/>
    </location>
</feature>
<name>A0A058Z8Q8_FONAL</name>
<sequence length="613" mass="63680">MLPVSDRYEAPRLGPPSLPLPLGPTPSTPRKRALHSEADSPSVAASSLSPSRERKRPRPAGTPSRSWQLADPLSLPSSPLSPSPPPPSPPPPSPPPPLQQRQQAQAAGRQLAAPSPRRRGSWSSESEDSLDEDAFFDARDGTRGGRTPPRAAAAGPVDLASSLPAWLRSAHYADVRRADRFLVPGRVRFPGPTGRSLYPAIPFWLPEPCVSAVVARIQARAAGAGCVPADGPGTPRTAASAPAAECRTPPSAVPDIRSPGFSAPLHPGDQLVMTEDEVAAWTDRRSRRRGLPRGPGLRGSEPMATAPAEGYPWTPSSRASGARRPTLSRAPSMDALSSAGEGQLLVAVDRSISQWLDREPEPPVVASPGRRQGPDTLGQGPTRTPIRPGDARPVGASGQESPIFRDLPPEEVFPGSRALLLQGTPPPWCRPSKSANDSGPEAPSPWGGTTTPGPVPTIGGGASLALCPAEATPAMAASPPPDEEYFERRMQGLRPSWWQPAPGKLSAGGGPSSLLFPAAEEDPAEGPASARAALFPGHVSTVAPAPAPAPAAAGDVVTPLPGERSRATGAATSRWTGGGEVAEPAAPGSRTAPRRRGATPWSRPSWECSPSLN</sequence>
<dbReference type="RefSeq" id="XP_009494829.1">
    <property type="nucleotide sequence ID" value="XM_009496554.1"/>
</dbReference>
<reference evidence="2" key="1">
    <citation type="submission" date="2013-04" db="EMBL/GenBank/DDBJ databases">
        <title>The Genome Sequence of Fonticula alba ATCC 38817.</title>
        <authorList>
            <consortium name="The Broad Institute Genomics Platform"/>
            <person name="Russ C."/>
            <person name="Cuomo C."/>
            <person name="Burger G."/>
            <person name="Gray M.W."/>
            <person name="Holland P.W.H."/>
            <person name="King N."/>
            <person name="Lang F.B.F."/>
            <person name="Roger A.J."/>
            <person name="Ruiz-Trillo I."/>
            <person name="Brown M."/>
            <person name="Walker B."/>
            <person name="Young S."/>
            <person name="Zeng Q."/>
            <person name="Gargeya S."/>
            <person name="Fitzgerald M."/>
            <person name="Haas B."/>
            <person name="Abouelleil A."/>
            <person name="Allen A.W."/>
            <person name="Alvarado L."/>
            <person name="Arachchi H.M."/>
            <person name="Berlin A.M."/>
            <person name="Chapman S.B."/>
            <person name="Gainer-Dewar J."/>
            <person name="Goldberg J."/>
            <person name="Griggs A."/>
            <person name="Gujja S."/>
            <person name="Hansen M."/>
            <person name="Howarth C."/>
            <person name="Imamovic A."/>
            <person name="Ireland A."/>
            <person name="Larimer J."/>
            <person name="McCowan C."/>
            <person name="Murphy C."/>
            <person name="Pearson M."/>
            <person name="Poon T.W."/>
            <person name="Priest M."/>
            <person name="Roberts A."/>
            <person name="Saif S."/>
            <person name="Shea T."/>
            <person name="Sisk P."/>
            <person name="Sykes S."/>
            <person name="Wortman J."/>
            <person name="Nusbaum C."/>
            <person name="Birren B."/>
        </authorList>
    </citation>
    <scope>NUCLEOTIDE SEQUENCE [LARGE SCALE GENOMIC DNA]</scope>
    <source>
        <strain evidence="2">ATCC 38817</strain>
    </source>
</reference>
<feature type="region of interest" description="Disordered" evidence="1">
    <location>
        <begin position="543"/>
        <end position="613"/>
    </location>
</feature>
<feature type="region of interest" description="Disordered" evidence="1">
    <location>
        <begin position="234"/>
        <end position="270"/>
    </location>
</feature>
<dbReference type="AlphaFoldDB" id="A0A058Z8Q8"/>
<accession>A0A058Z8Q8</accession>
<evidence type="ECO:0000256" key="1">
    <source>
        <dbReference type="SAM" id="MobiDB-lite"/>
    </source>
</evidence>
<feature type="compositionally biased region" description="Low complexity" evidence="1">
    <location>
        <begin position="99"/>
        <end position="115"/>
    </location>
</feature>
<feature type="compositionally biased region" description="Pro residues" evidence="1">
    <location>
        <begin position="79"/>
        <end position="98"/>
    </location>
</feature>
<protein>
    <submittedName>
        <fullName evidence="2">Uncharacterized protein</fullName>
    </submittedName>
</protein>
<feature type="compositionally biased region" description="Low complexity" evidence="1">
    <location>
        <begin position="40"/>
        <end position="50"/>
    </location>
</feature>
<feature type="compositionally biased region" description="Pro residues" evidence="1">
    <location>
        <begin position="13"/>
        <end position="27"/>
    </location>
</feature>
<keyword evidence="3" id="KW-1185">Reference proteome</keyword>
<feature type="region of interest" description="Disordered" evidence="1">
    <location>
        <begin position="283"/>
        <end position="337"/>
    </location>
</feature>
<feature type="compositionally biased region" description="Basic and acidic residues" evidence="1">
    <location>
        <begin position="1"/>
        <end position="10"/>
    </location>
</feature>
<dbReference type="Proteomes" id="UP000030693">
    <property type="component" value="Unassembled WGS sequence"/>
</dbReference>
<dbReference type="EMBL" id="KB932204">
    <property type="protein sequence ID" value="KCV70313.1"/>
    <property type="molecule type" value="Genomic_DNA"/>
</dbReference>
<proteinExistence type="predicted"/>
<feature type="region of interest" description="Disordered" evidence="1">
    <location>
        <begin position="355"/>
        <end position="529"/>
    </location>
</feature>
<feature type="compositionally biased region" description="Acidic residues" evidence="1">
    <location>
        <begin position="125"/>
        <end position="135"/>
    </location>
</feature>
<dbReference type="STRING" id="691883.A0A058Z8Q8"/>
<dbReference type="GeneID" id="20527367"/>
<gene>
    <name evidence="2" type="ORF">H696_02642</name>
</gene>